<proteinExistence type="predicted"/>
<accession>A0A5M9JP42</accession>
<evidence type="ECO:0000313" key="1">
    <source>
        <dbReference type="EMBL" id="KAA8570410.1"/>
    </source>
</evidence>
<keyword evidence="2" id="KW-1185">Reference proteome</keyword>
<organism evidence="1 2">
    <name type="scientific">Monilinia fructicola</name>
    <name type="common">Brown rot fungus</name>
    <name type="synonym">Ciboria fructicola</name>
    <dbReference type="NCBI Taxonomy" id="38448"/>
    <lineage>
        <taxon>Eukaryota</taxon>
        <taxon>Fungi</taxon>
        <taxon>Dikarya</taxon>
        <taxon>Ascomycota</taxon>
        <taxon>Pezizomycotina</taxon>
        <taxon>Leotiomycetes</taxon>
        <taxon>Helotiales</taxon>
        <taxon>Sclerotiniaceae</taxon>
        <taxon>Monilinia</taxon>
    </lineage>
</organism>
<protein>
    <submittedName>
        <fullName evidence="1">Uncharacterized protein</fullName>
    </submittedName>
</protein>
<sequence length="66" mass="7506">MACYPGMYCSGTSIKLPIRMYVSLATVEWWLRKEIHLSLHVHQTKGWGYHASDHFNGLAAAAMRVL</sequence>
<comment type="caution">
    <text evidence="1">The sequence shown here is derived from an EMBL/GenBank/DDBJ whole genome shotgun (WGS) entry which is preliminary data.</text>
</comment>
<reference evidence="1 2" key="1">
    <citation type="submission" date="2019-06" db="EMBL/GenBank/DDBJ databases">
        <title>Genome Sequence of the Brown Rot Fungal Pathogen Monilinia fructicola.</title>
        <authorList>
            <person name="De Miccolis Angelini R.M."/>
            <person name="Landi L."/>
            <person name="Abate D."/>
            <person name="Pollastro S."/>
            <person name="Romanazzi G."/>
            <person name="Faretra F."/>
        </authorList>
    </citation>
    <scope>NUCLEOTIDE SEQUENCE [LARGE SCALE GENOMIC DNA]</scope>
    <source>
        <strain evidence="1 2">Mfrc123</strain>
    </source>
</reference>
<dbReference type="Proteomes" id="UP000322873">
    <property type="component" value="Unassembled WGS sequence"/>
</dbReference>
<name>A0A5M9JP42_MONFR</name>
<dbReference type="AlphaFoldDB" id="A0A5M9JP42"/>
<gene>
    <name evidence="1" type="ORF">EYC84_002699</name>
</gene>
<dbReference type="EMBL" id="VICG01000007">
    <property type="protein sequence ID" value="KAA8570410.1"/>
    <property type="molecule type" value="Genomic_DNA"/>
</dbReference>
<evidence type="ECO:0000313" key="2">
    <source>
        <dbReference type="Proteomes" id="UP000322873"/>
    </source>
</evidence>